<evidence type="ECO:0008006" key="4">
    <source>
        <dbReference type="Google" id="ProtNLM"/>
    </source>
</evidence>
<evidence type="ECO:0000313" key="3">
    <source>
        <dbReference type="Proteomes" id="UP000552045"/>
    </source>
</evidence>
<reference evidence="2 3" key="1">
    <citation type="submission" date="2020-07" db="EMBL/GenBank/DDBJ databases">
        <title>Sequencing the genomes of 1000 actinobacteria strains.</title>
        <authorList>
            <person name="Klenk H.-P."/>
        </authorList>
    </citation>
    <scope>NUCLEOTIDE SEQUENCE [LARGE SCALE GENOMIC DNA]</scope>
    <source>
        <strain evidence="2 3">DSM 22185</strain>
    </source>
</reference>
<sequence length="208" mass="21370">MGDGTEDAGAAPRRWAHRAFERIPTGWLVTAGTGAALAATAAFGGLAAVATPVPVVAVGDAYEGAGLEMTVLSASLSDDPRGTFVAPEEGERVLRVELDARNLGTTPRGTVNATGVDAVRIDGGPDEDPWVSRRDDDTTGVQLQPRVGAPLLLTWIVPADAYHDGDELVLLLPAATEHDLTLSAGTGWQLDGVGARVTLVVSDAGDAP</sequence>
<gene>
    <name evidence="2" type="ORF">BKA02_001475</name>
</gene>
<dbReference type="RefSeq" id="WP_179432726.1">
    <property type="nucleotide sequence ID" value="NZ_BAABLC010000001.1"/>
</dbReference>
<dbReference type="EMBL" id="JACCBH010000001">
    <property type="protein sequence ID" value="NYD54420.1"/>
    <property type="molecule type" value="Genomic_DNA"/>
</dbReference>
<dbReference type="Proteomes" id="UP000552045">
    <property type="component" value="Unassembled WGS sequence"/>
</dbReference>
<evidence type="ECO:0000313" key="2">
    <source>
        <dbReference type="EMBL" id="NYD54420.1"/>
    </source>
</evidence>
<dbReference type="AlphaFoldDB" id="A0A7Y9EUY5"/>
<accession>A0A7Y9EUY5</accession>
<proteinExistence type="predicted"/>
<evidence type="ECO:0000256" key="1">
    <source>
        <dbReference type="SAM" id="MobiDB-lite"/>
    </source>
</evidence>
<name>A0A7Y9EUY5_9MICO</name>
<keyword evidence="3" id="KW-1185">Reference proteome</keyword>
<protein>
    <recommendedName>
        <fullName evidence="4">DUF4352 domain-containing protein</fullName>
    </recommendedName>
</protein>
<feature type="region of interest" description="Disordered" evidence="1">
    <location>
        <begin position="117"/>
        <end position="137"/>
    </location>
</feature>
<comment type="caution">
    <text evidence="2">The sequence shown here is derived from an EMBL/GenBank/DDBJ whole genome shotgun (WGS) entry which is preliminary data.</text>
</comment>
<organism evidence="2 3">
    <name type="scientific">Microbacterium pseudoresistens</name>
    <dbReference type="NCBI Taxonomy" id="640634"/>
    <lineage>
        <taxon>Bacteria</taxon>
        <taxon>Bacillati</taxon>
        <taxon>Actinomycetota</taxon>
        <taxon>Actinomycetes</taxon>
        <taxon>Micrococcales</taxon>
        <taxon>Microbacteriaceae</taxon>
        <taxon>Microbacterium</taxon>
    </lineage>
</organism>